<sequence length="244" mass="27905">MQSRSSTPEVAESELNNRQKSPILEDPEVGFASSQRLPRSANFGGTGSASKIPESFDNPHSPFFLHSSDHPGLSIVAHTLDGTNFNSWFIAMKISLEAKNKLSFVDGSLPRPSEDDRTFKIWSRCNSMVKSWILNVVDKEIYDSILYSQDAAEMWNDLFRRFRVNNLPRRYQLEQAVMTLKQGELDLSTYFTKKKILWEQLGNTKSRTVSKCDCDQVHELLEEAETSRVIQFLMGLNDSFNNIR</sequence>
<reference evidence="4" key="1">
    <citation type="submission" date="2020-01" db="EMBL/GenBank/DDBJ databases">
        <authorList>
            <person name="Mishra B."/>
        </authorList>
    </citation>
    <scope>NUCLEOTIDE SEQUENCE [LARGE SCALE GENOMIC DNA]</scope>
</reference>
<feature type="domain" description="Retrotransposon gag" evidence="2">
    <location>
        <begin position="130"/>
        <end position="226"/>
    </location>
</feature>
<protein>
    <recommendedName>
        <fullName evidence="6">Retrotransposon Copia-like N-terminal domain-containing protein</fullName>
    </recommendedName>
</protein>
<evidence type="ECO:0000256" key="1">
    <source>
        <dbReference type="SAM" id="MobiDB-lite"/>
    </source>
</evidence>
<evidence type="ECO:0000259" key="2">
    <source>
        <dbReference type="Pfam" id="PF03732"/>
    </source>
</evidence>
<dbReference type="Pfam" id="PF03732">
    <property type="entry name" value="Retrotrans_gag"/>
    <property type="match status" value="1"/>
</dbReference>
<dbReference type="EMBL" id="CACVBM020001285">
    <property type="protein sequence ID" value="CAA7043798.1"/>
    <property type="molecule type" value="Genomic_DNA"/>
</dbReference>
<comment type="caution">
    <text evidence="4">The sequence shown here is derived from an EMBL/GenBank/DDBJ whole genome shotgun (WGS) entry which is preliminary data.</text>
</comment>
<dbReference type="PANTHER" id="PTHR37610">
    <property type="entry name" value="CCHC-TYPE DOMAIN-CONTAINING PROTEIN"/>
    <property type="match status" value="1"/>
</dbReference>
<dbReference type="Proteomes" id="UP000467841">
    <property type="component" value="Unassembled WGS sequence"/>
</dbReference>
<dbReference type="InterPro" id="IPR029472">
    <property type="entry name" value="Copia-like_N"/>
</dbReference>
<accession>A0A6D2JVB4</accession>
<gene>
    <name evidence="4" type="ORF">MERR_LOCUS31033</name>
</gene>
<feature type="compositionally biased region" description="Polar residues" evidence="1">
    <location>
        <begin position="1"/>
        <end position="20"/>
    </location>
</feature>
<evidence type="ECO:0000313" key="5">
    <source>
        <dbReference type="Proteomes" id="UP000467841"/>
    </source>
</evidence>
<name>A0A6D2JVB4_9BRAS</name>
<evidence type="ECO:0000259" key="3">
    <source>
        <dbReference type="Pfam" id="PF14244"/>
    </source>
</evidence>
<dbReference type="Pfam" id="PF14244">
    <property type="entry name" value="Retrotran_gag_3"/>
    <property type="match status" value="1"/>
</dbReference>
<feature type="region of interest" description="Disordered" evidence="1">
    <location>
        <begin position="1"/>
        <end position="52"/>
    </location>
</feature>
<dbReference type="OrthoDB" id="1106322at2759"/>
<dbReference type="InterPro" id="IPR005162">
    <property type="entry name" value="Retrotrans_gag_dom"/>
</dbReference>
<feature type="domain" description="Retrotransposon Copia-like N-terminal" evidence="3">
    <location>
        <begin position="66"/>
        <end position="112"/>
    </location>
</feature>
<dbReference type="PANTHER" id="PTHR37610:SF97">
    <property type="entry name" value="RETROTRANSPOSON GAG DOMAIN-CONTAINING PROTEIN"/>
    <property type="match status" value="1"/>
</dbReference>
<evidence type="ECO:0008006" key="6">
    <source>
        <dbReference type="Google" id="ProtNLM"/>
    </source>
</evidence>
<dbReference type="AlphaFoldDB" id="A0A6D2JVB4"/>
<evidence type="ECO:0000313" key="4">
    <source>
        <dbReference type="EMBL" id="CAA7043798.1"/>
    </source>
</evidence>
<organism evidence="4 5">
    <name type="scientific">Microthlaspi erraticum</name>
    <dbReference type="NCBI Taxonomy" id="1685480"/>
    <lineage>
        <taxon>Eukaryota</taxon>
        <taxon>Viridiplantae</taxon>
        <taxon>Streptophyta</taxon>
        <taxon>Embryophyta</taxon>
        <taxon>Tracheophyta</taxon>
        <taxon>Spermatophyta</taxon>
        <taxon>Magnoliopsida</taxon>
        <taxon>eudicotyledons</taxon>
        <taxon>Gunneridae</taxon>
        <taxon>Pentapetalae</taxon>
        <taxon>rosids</taxon>
        <taxon>malvids</taxon>
        <taxon>Brassicales</taxon>
        <taxon>Brassicaceae</taxon>
        <taxon>Coluteocarpeae</taxon>
        <taxon>Microthlaspi</taxon>
    </lineage>
</organism>
<proteinExistence type="predicted"/>
<keyword evidence="5" id="KW-1185">Reference proteome</keyword>